<proteinExistence type="predicted"/>
<dbReference type="Proteomes" id="UP000749559">
    <property type="component" value="Unassembled WGS sequence"/>
</dbReference>
<protein>
    <submittedName>
        <fullName evidence="2">Uncharacterized protein</fullName>
    </submittedName>
</protein>
<reference evidence="2" key="1">
    <citation type="submission" date="2022-03" db="EMBL/GenBank/DDBJ databases">
        <authorList>
            <person name="Martin C."/>
        </authorList>
    </citation>
    <scope>NUCLEOTIDE SEQUENCE</scope>
</reference>
<dbReference type="Gene3D" id="2.60.120.620">
    <property type="entry name" value="q2cbj1_9rhob like domain"/>
    <property type="match status" value="1"/>
</dbReference>
<gene>
    <name evidence="2" type="ORF">OFUS_LOCUS7069</name>
</gene>
<comment type="caution">
    <text evidence="2">The sequence shown here is derived from an EMBL/GenBank/DDBJ whole genome shotgun (WGS) entry which is preliminary data.</text>
</comment>
<dbReference type="InterPro" id="IPR008775">
    <property type="entry name" value="Phytyl_CoA_dOase-like"/>
</dbReference>
<dbReference type="SUPFAM" id="SSF51197">
    <property type="entry name" value="Clavaminate synthase-like"/>
    <property type="match status" value="1"/>
</dbReference>
<dbReference type="AlphaFoldDB" id="A0A8J1UMW4"/>
<name>A0A8J1UMW4_OWEFU</name>
<organism evidence="2 3">
    <name type="scientific">Owenia fusiformis</name>
    <name type="common">Polychaete worm</name>
    <dbReference type="NCBI Taxonomy" id="6347"/>
    <lineage>
        <taxon>Eukaryota</taxon>
        <taxon>Metazoa</taxon>
        <taxon>Spiralia</taxon>
        <taxon>Lophotrochozoa</taxon>
        <taxon>Annelida</taxon>
        <taxon>Polychaeta</taxon>
        <taxon>Sedentaria</taxon>
        <taxon>Canalipalpata</taxon>
        <taxon>Sabellida</taxon>
        <taxon>Oweniida</taxon>
        <taxon>Oweniidae</taxon>
        <taxon>Owenia</taxon>
    </lineage>
</organism>
<dbReference type="EMBL" id="CAIIXF020000003">
    <property type="protein sequence ID" value="CAH1780369.1"/>
    <property type="molecule type" value="Genomic_DNA"/>
</dbReference>
<evidence type="ECO:0000313" key="3">
    <source>
        <dbReference type="Proteomes" id="UP000749559"/>
    </source>
</evidence>
<dbReference type="GO" id="GO:0016491">
    <property type="term" value="F:oxidoreductase activity"/>
    <property type="evidence" value="ECO:0007669"/>
    <property type="project" value="UniProtKB-ARBA"/>
</dbReference>
<evidence type="ECO:0000256" key="1">
    <source>
        <dbReference type="ARBA" id="ARBA00001962"/>
    </source>
</evidence>
<comment type="cofactor">
    <cofactor evidence="1">
        <name>Fe cation</name>
        <dbReference type="ChEBI" id="CHEBI:24875"/>
    </cofactor>
</comment>
<dbReference type="PANTHER" id="PTHR20883">
    <property type="entry name" value="PHYTANOYL-COA DIOXYGENASE DOMAIN CONTAINING 1"/>
    <property type="match status" value="1"/>
</dbReference>
<dbReference type="GO" id="GO:0046872">
    <property type="term" value="F:metal ion binding"/>
    <property type="evidence" value="ECO:0007669"/>
    <property type="project" value="UniProtKB-ARBA"/>
</dbReference>
<dbReference type="PANTHER" id="PTHR20883:SF48">
    <property type="entry name" value="ECTOINE DIOXYGENASE"/>
    <property type="match status" value="1"/>
</dbReference>
<accession>A0A8J1UMW4</accession>
<keyword evidence="3" id="KW-1185">Reference proteome</keyword>
<dbReference type="OrthoDB" id="445007at2759"/>
<evidence type="ECO:0000313" key="2">
    <source>
        <dbReference type="EMBL" id="CAH1780369.1"/>
    </source>
</evidence>
<sequence length="339" mass="38228">MANILRNVVVKGAKSSTRTRTNYIQRDVIRPTKLMSTISTADPKRVDPREAYTVKLEYEGTDTSDVKDIVNELTLGPGHVKLSGLFSKDDVDNARDTIMYLAETQGSRATHFQGKGKPETQARVWNLLNKGQIFEKIIQHPKILAILDPILGDDCQLGSVAANVLFPGGSGQEPHIDYPYWDYFSKKHWPVPPKSPEIQFHMNIQVTVMLHDFTKENGATAVLPGSQKNIHYPDDADSFYANCIQTEGKTGDVVMFPGLINHCAMPNKSNKPRGALLMQYLPKYIRPMEDQRRLLQKTVMQRATPQLRRLLAVDYPYPAIMDELDPINSEGANSDFDWK</sequence>
<dbReference type="Pfam" id="PF05721">
    <property type="entry name" value="PhyH"/>
    <property type="match status" value="1"/>
</dbReference>